<dbReference type="OrthoDB" id="1931687at2759"/>
<evidence type="ECO:0000313" key="2">
    <source>
        <dbReference type="Proteomes" id="UP000516437"/>
    </source>
</evidence>
<dbReference type="PANTHER" id="PTHR34676:SF8">
    <property type="entry name" value="TRANSMEMBRANE PROTEIN"/>
    <property type="match status" value="1"/>
</dbReference>
<dbReference type="Proteomes" id="UP000516437">
    <property type="component" value="Chromosome 3"/>
</dbReference>
<dbReference type="AlphaFoldDB" id="A0A6A1W4Q5"/>
<reference evidence="1 2" key="1">
    <citation type="journal article" date="2019" name="Plant Biotechnol. J.">
        <title>The red bayberry genome and genetic basis of sex determination.</title>
        <authorList>
            <person name="Jia H.M."/>
            <person name="Jia H.J."/>
            <person name="Cai Q.L."/>
            <person name="Wang Y."/>
            <person name="Zhao H.B."/>
            <person name="Yang W.F."/>
            <person name="Wang G.Y."/>
            <person name="Li Y.H."/>
            <person name="Zhan D.L."/>
            <person name="Shen Y.T."/>
            <person name="Niu Q.F."/>
            <person name="Chang L."/>
            <person name="Qiu J."/>
            <person name="Zhao L."/>
            <person name="Xie H.B."/>
            <person name="Fu W.Y."/>
            <person name="Jin J."/>
            <person name="Li X.W."/>
            <person name="Jiao Y."/>
            <person name="Zhou C.C."/>
            <person name="Tu T."/>
            <person name="Chai C.Y."/>
            <person name="Gao J.L."/>
            <person name="Fan L.J."/>
            <person name="van de Weg E."/>
            <person name="Wang J.Y."/>
            <person name="Gao Z.S."/>
        </authorList>
    </citation>
    <scope>NUCLEOTIDE SEQUENCE [LARGE SCALE GENOMIC DNA]</scope>
    <source>
        <tissue evidence="1">Leaves</tissue>
    </source>
</reference>
<dbReference type="EMBL" id="RXIC02000021">
    <property type="protein sequence ID" value="KAB1220224.1"/>
    <property type="molecule type" value="Genomic_DNA"/>
</dbReference>
<evidence type="ECO:0008006" key="3">
    <source>
        <dbReference type="Google" id="ProtNLM"/>
    </source>
</evidence>
<accession>A0A6A1W4Q5</accession>
<keyword evidence="2" id="KW-1185">Reference proteome</keyword>
<dbReference type="PANTHER" id="PTHR34676">
    <property type="entry name" value="DUF4219 DOMAIN-CONTAINING PROTEIN-RELATED"/>
    <property type="match status" value="1"/>
</dbReference>
<name>A0A6A1W4Q5_9ROSI</name>
<protein>
    <recommendedName>
        <fullName evidence="3">UBN2 domain-containing protein</fullName>
    </recommendedName>
</protein>
<gene>
    <name evidence="1" type="ORF">CJ030_MR3G017048</name>
</gene>
<sequence length="225" mass="26580">MNECNWNSNGLHSIFIAISLDEFKRISMCETSKEAWDILEATHEGIRTVKHYKLQMLTMKFEDIRMKEDEIFDEFYVKLNDIVNLSYNLDQSIIENRIARKFMRSLPERFKSKVTAIKESKDFDKMKIEELVGSLQTYELTLPHPKRNKSIALRSSKEEVDSESNASLDDENFSILVKKFRKFLRSRGVQRRFNKNTKRIMVALVGSARRKEISTLQMRSRIKQI</sequence>
<organism evidence="1 2">
    <name type="scientific">Morella rubra</name>
    <name type="common">Chinese bayberry</name>
    <dbReference type="NCBI Taxonomy" id="262757"/>
    <lineage>
        <taxon>Eukaryota</taxon>
        <taxon>Viridiplantae</taxon>
        <taxon>Streptophyta</taxon>
        <taxon>Embryophyta</taxon>
        <taxon>Tracheophyta</taxon>
        <taxon>Spermatophyta</taxon>
        <taxon>Magnoliopsida</taxon>
        <taxon>eudicotyledons</taxon>
        <taxon>Gunneridae</taxon>
        <taxon>Pentapetalae</taxon>
        <taxon>rosids</taxon>
        <taxon>fabids</taxon>
        <taxon>Fagales</taxon>
        <taxon>Myricaceae</taxon>
        <taxon>Morella</taxon>
    </lineage>
</organism>
<dbReference type="Pfam" id="PF14223">
    <property type="entry name" value="Retrotran_gag_2"/>
    <property type="match status" value="1"/>
</dbReference>
<evidence type="ECO:0000313" key="1">
    <source>
        <dbReference type="EMBL" id="KAB1220224.1"/>
    </source>
</evidence>
<proteinExistence type="predicted"/>
<comment type="caution">
    <text evidence="1">The sequence shown here is derived from an EMBL/GenBank/DDBJ whole genome shotgun (WGS) entry which is preliminary data.</text>
</comment>